<feature type="compositionally biased region" description="Basic and acidic residues" evidence="2">
    <location>
        <begin position="220"/>
        <end position="233"/>
    </location>
</feature>
<dbReference type="Pfam" id="PF07647">
    <property type="entry name" value="SAM_2"/>
    <property type="match status" value="1"/>
</dbReference>
<dbReference type="InterPro" id="IPR036034">
    <property type="entry name" value="PDZ_sf"/>
</dbReference>
<comment type="caution">
    <text evidence="4">The sequence shown here is derived from an EMBL/GenBank/DDBJ whole genome shotgun (WGS) entry which is preliminary data.</text>
</comment>
<dbReference type="PANTHER" id="PTHR12573:SF4">
    <property type="entry name" value="AT09986P-RELATED"/>
    <property type="match status" value="1"/>
</dbReference>
<dbReference type="SMART" id="SM00454">
    <property type="entry name" value="SAM"/>
    <property type="match status" value="1"/>
</dbReference>
<evidence type="ECO:0000256" key="1">
    <source>
        <dbReference type="SAM" id="Coils"/>
    </source>
</evidence>
<reference evidence="4 5" key="1">
    <citation type="journal article" date="2018" name="G3 (Bethesda)">
        <title>A High-Quality Reference Genome for the Invasive Mosquitofish Gambusia affinis Using a Chicago Library.</title>
        <authorList>
            <person name="Hoffberg S.L."/>
            <person name="Troendle N.J."/>
            <person name="Glenn T.C."/>
            <person name="Mahmud O."/>
            <person name="Louha S."/>
            <person name="Chalopin D."/>
            <person name="Bennetzen J.L."/>
            <person name="Mauricio R."/>
        </authorList>
    </citation>
    <scope>NUCLEOTIDE SEQUENCE [LARGE SCALE GENOMIC DNA]</scope>
    <source>
        <strain evidence="4">NE01/NJP1002.9</strain>
        <tissue evidence="4">Muscle</tissue>
    </source>
</reference>
<keyword evidence="1" id="KW-0175">Coiled coil</keyword>
<evidence type="ECO:0000313" key="4">
    <source>
        <dbReference type="EMBL" id="PWA25713.1"/>
    </source>
</evidence>
<feature type="compositionally biased region" description="Basic and acidic residues" evidence="2">
    <location>
        <begin position="175"/>
        <end position="196"/>
    </location>
</feature>
<evidence type="ECO:0000259" key="3">
    <source>
        <dbReference type="PROSITE" id="PS50106"/>
    </source>
</evidence>
<dbReference type="Gene3D" id="1.10.150.50">
    <property type="entry name" value="Transcription Factor, Ets-1"/>
    <property type="match status" value="1"/>
</dbReference>
<dbReference type="AlphaFoldDB" id="A0A315VRG7"/>
<dbReference type="SMART" id="SM00228">
    <property type="entry name" value="PDZ"/>
    <property type="match status" value="1"/>
</dbReference>
<feature type="compositionally biased region" description="Basic and acidic residues" evidence="2">
    <location>
        <begin position="9"/>
        <end position="20"/>
    </location>
</feature>
<dbReference type="SUPFAM" id="SSF50156">
    <property type="entry name" value="PDZ domain-like"/>
    <property type="match status" value="1"/>
</dbReference>
<proteinExistence type="predicted"/>
<feature type="coiled-coil region" evidence="1">
    <location>
        <begin position="658"/>
        <end position="689"/>
    </location>
</feature>
<name>A0A315VRG7_GAMAF</name>
<organism evidence="4 5">
    <name type="scientific">Gambusia affinis</name>
    <name type="common">Western mosquitofish</name>
    <name type="synonym">Heterandria affinis</name>
    <dbReference type="NCBI Taxonomy" id="33528"/>
    <lineage>
        <taxon>Eukaryota</taxon>
        <taxon>Metazoa</taxon>
        <taxon>Chordata</taxon>
        <taxon>Craniata</taxon>
        <taxon>Vertebrata</taxon>
        <taxon>Euteleostomi</taxon>
        <taxon>Actinopterygii</taxon>
        <taxon>Neopterygii</taxon>
        <taxon>Teleostei</taxon>
        <taxon>Neoteleostei</taxon>
        <taxon>Acanthomorphata</taxon>
        <taxon>Ovalentaria</taxon>
        <taxon>Atherinomorphae</taxon>
        <taxon>Cyprinodontiformes</taxon>
        <taxon>Poeciliidae</taxon>
        <taxon>Poeciliinae</taxon>
        <taxon>Gambusia</taxon>
    </lineage>
</organism>
<dbReference type="SUPFAM" id="SSF47769">
    <property type="entry name" value="SAM/Pointed domain"/>
    <property type="match status" value="1"/>
</dbReference>
<dbReference type="Proteomes" id="UP000250572">
    <property type="component" value="Unassembled WGS sequence"/>
</dbReference>
<dbReference type="PANTHER" id="PTHR12573">
    <property type="entry name" value="AT09986P-RELATED"/>
    <property type="match status" value="1"/>
</dbReference>
<dbReference type="EMBL" id="NHOQ01001229">
    <property type="protein sequence ID" value="PWA25713.1"/>
    <property type="molecule type" value="Genomic_DNA"/>
</dbReference>
<protein>
    <recommendedName>
        <fullName evidence="3">PDZ domain-containing protein</fullName>
    </recommendedName>
</protein>
<dbReference type="InterPro" id="IPR001660">
    <property type="entry name" value="SAM"/>
</dbReference>
<evidence type="ECO:0000313" key="5">
    <source>
        <dbReference type="Proteomes" id="UP000250572"/>
    </source>
</evidence>
<feature type="region of interest" description="Disordered" evidence="2">
    <location>
        <begin position="1"/>
        <end position="20"/>
    </location>
</feature>
<feature type="region of interest" description="Disordered" evidence="2">
    <location>
        <begin position="585"/>
        <end position="607"/>
    </location>
</feature>
<dbReference type="PROSITE" id="PS50106">
    <property type="entry name" value="PDZ"/>
    <property type="match status" value="1"/>
</dbReference>
<sequence length="985" mass="110049">MQPMVAMEELQRATTQERKQQMKINEGRLHSHLDKRGSGEKNVVHITVEDLGIDNTGFSLGDESLLAPRNSTDPLFSSVSSCSRALKKKGLNALPSLVIPPQVEPTVAISYKQADEEEEEFQLVFENGADGTSGAGGLLTAPIINLIPPTPSNVVDEGRFFDGNLDECEACSSESDGRSAADLDKNGRVETEESKKGFTLAEGNNEIAENKPNRGGLSDKSGDQEESVAHKKLDEEKLRATFLSSTFKDAPMPEISNKRIVEVRDDLSNRDLIRPDMLKKDLDQLPHTARMETFTFHRRPLTRSCSLGETVQTSAFHTSTQTTDLCKERKGLLQQRRITVASYEPHSADKNGNFANKDLCKQEAKSLSELSIEEVCQWFTSIGLQKCLPLIREAKLCGSDIASVDANTLDILHISSLEDKEQLLSAIYNALHPPSTITQTLDSLPETLEPSKIETFTTDLASMSRSTSSPHISCLSMNRRSFKFRNRSQNFMASRSSQMIEITINERIVHLRTPKETTVGKIMDSCMKMLGLMDNKTLFTLKEKQDALEELSLDQQIGTLLKTPLEKGQLELHLCKAEKQINFASEPNPNMNGEKDNINKNAQVNQPGKEERIRELNQQVESLQNVILQVQELHHGLVAFCSEIKNMDPEVNVDRLSSDELKRRLEMVNSQLEEKRQRLQILRDCINNSAAHKSKQLEVHLLEKIKLNCQVFKEEITIVHLNRQATHLLNAWQGSSMKEKAQKQTSALGSLSQLVTPQSPAMLMVVQEKQLPDGHYGFMCCHRDDRGLVVVKVDNSQLVVGDRLVEVNGMSVVSATLEELNDLLRLGPCVQIVVLRQPPPTLVSTCLKQPVISPDHVQTPWPQRDECDLRGTPTAGQGRPWDFLWEETQGLPLGLLPVGGTRYTSLGSPETSPSFVPSIIFFSSSSFLSAEQVLTHRNNDDPVLSLSLSYSQFFSVLITVPELRERLLLLKQGREQGRIKREEEA</sequence>
<dbReference type="Gene3D" id="2.30.42.10">
    <property type="match status" value="1"/>
</dbReference>
<feature type="domain" description="PDZ" evidence="3">
    <location>
        <begin position="765"/>
        <end position="825"/>
    </location>
</feature>
<keyword evidence="5" id="KW-1185">Reference proteome</keyword>
<dbReference type="InterPro" id="IPR001478">
    <property type="entry name" value="PDZ"/>
</dbReference>
<gene>
    <name evidence="4" type="ORF">CCH79_00001472</name>
</gene>
<evidence type="ECO:0000256" key="2">
    <source>
        <dbReference type="SAM" id="MobiDB-lite"/>
    </source>
</evidence>
<feature type="region of interest" description="Disordered" evidence="2">
    <location>
        <begin position="171"/>
        <end position="233"/>
    </location>
</feature>
<dbReference type="InterPro" id="IPR013761">
    <property type="entry name" value="SAM/pointed_sf"/>
</dbReference>
<accession>A0A315VRG7</accession>